<feature type="compositionally biased region" description="Basic and acidic residues" evidence="1">
    <location>
        <begin position="543"/>
        <end position="555"/>
    </location>
</feature>
<dbReference type="AlphaFoldDB" id="A0AAE0WG63"/>
<feature type="compositionally biased region" description="Basic and acidic residues" evidence="1">
    <location>
        <begin position="306"/>
        <end position="317"/>
    </location>
</feature>
<feature type="compositionally biased region" description="Polar residues" evidence="1">
    <location>
        <begin position="119"/>
        <end position="145"/>
    </location>
</feature>
<protein>
    <submittedName>
        <fullName evidence="2">Uncharacterized protein</fullName>
    </submittedName>
</protein>
<feature type="region of interest" description="Disordered" evidence="1">
    <location>
        <begin position="446"/>
        <end position="488"/>
    </location>
</feature>
<gene>
    <name evidence="2" type="ORF">LTR78_010564</name>
</gene>
<accession>A0AAE0WG63</accession>
<organism evidence="2 3">
    <name type="scientific">Recurvomyces mirabilis</name>
    <dbReference type="NCBI Taxonomy" id="574656"/>
    <lineage>
        <taxon>Eukaryota</taxon>
        <taxon>Fungi</taxon>
        <taxon>Dikarya</taxon>
        <taxon>Ascomycota</taxon>
        <taxon>Pezizomycotina</taxon>
        <taxon>Dothideomycetes</taxon>
        <taxon>Dothideomycetidae</taxon>
        <taxon>Mycosphaerellales</taxon>
        <taxon>Teratosphaeriaceae</taxon>
        <taxon>Recurvomyces</taxon>
    </lineage>
</organism>
<keyword evidence="3" id="KW-1185">Reference proteome</keyword>
<feature type="region of interest" description="Disordered" evidence="1">
    <location>
        <begin position="1"/>
        <end position="202"/>
    </location>
</feature>
<feature type="compositionally biased region" description="Polar residues" evidence="1">
    <location>
        <begin position="712"/>
        <end position="731"/>
    </location>
</feature>
<feature type="compositionally biased region" description="Basic and acidic residues" evidence="1">
    <location>
        <begin position="325"/>
        <end position="373"/>
    </location>
</feature>
<feature type="compositionally biased region" description="Polar residues" evidence="1">
    <location>
        <begin position="578"/>
        <end position="589"/>
    </location>
</feature>
<dbReference type="EMBL" id="JAUTXT010000079">
    <property type="protein sequence ID" value="KAK3669564.1"/>
    <property type="molecule type" value="Genomic_DNA"/>
</dbReference>
<feature type="region of interest" description="Disordered" evidence="1">
    <location>
        <begin position="872"/>
        <end position="912"/>
    </location>
</feature>
<evidence type="ECO:0000313" key="2">
    <source>
        <dbReference type="EMBL" id="KAK3669564.1"/>
    </source>
</evidence>
<reference evidence="2" key="1">
    <citation type="submission" date="2023-07" db="EMBL/GenBank/DDBJ databases">
        <title>Black Yeasts Isolated from many extreme environments.</title>
        <authorList>
            <person name="Coleine C."/>
            <person name="Stajich J.E."/>
            <person name="Selbmann L."/>
        </authorList>
    </citation>
    <scope>NUCLEOTIDE SEQUENCE</scope>
    <source>
        <strain evidence="2">CCFEE 5485</strain>
    </source>
</reference>
<comment type="caution">
    <text evidence="2">The sequence shown here is derived from an EMBL/GenBank/DDBJ whole genome shotgun (WGS) entry which is preliminary data.</text>
</comment>
<sequence length="912" mass="99920">MPLFGFLTRRRSSNRVSGRAPLDEKIPPMPTQATAIDRKSSKRSKRRASAQLEKSAEARPPMPQRKSTPIDKESRTPMRKGSIENITALPVSNKLATSPHLRPADLDRPHIPYNFRPYSMSQGSVQGQDMSFSRPQTLRSRASGTPSRRPSSKRKSKQVREEEIRAMSSPIPIPKRPGEGPLRRDSKKIRRGLGGLGSNVSLPFEESVHSSMSGARDQRGWEVGILDVFNPRPAVRLSGVPQGVTSMSAPGTSYMSPSSSKRNKDKMPVSRGSARKPDIIGEAADDLDASDIRMLMEREKKRKDKRDKERQEKLDRKLRSRNGRNRGDSDRKTREAEEQKGKDEVQMVADEGARRRALEEAERRAEEERRTREALQPPIAIHPALRDQPAVSEVETIGLGIGAGALRGHEISEHEQAHALPTTEELGTENTGTYLHYDTAEAIPANVDDVPTNPFADPVSTPQAVEVETDPLRTGARSFSPMATPLETPLEEPALPKAQAAMSVTQQITPPLSPIRTNQTERAPSSLSQVQTPDMPEPLIMPTDRRTSEPKDKRAGAWASFFRRGGTNFRRPGEDGRSSGSTSFSNISRESMRNQPIPAHLIDTQLPTPSARRKSGTPTRTQSKFREDLPEMPVSPPDSRMPSPDVTQAAALAAAARRGKRVPKPVDIPGARTETPDLPTVNRNDTPVSPSRRGHNQMSASMASVDSEGSWLASTGKRQSTQSALSRSMGSLRQRRQDFSESYEELPGDRDAEYVAHTGPAERSQMSPSALAGASPDEESVRDVEVAGAGSSADPLTMHGSVRRNPTLVHRDPRVKSREGLLTEYETVTTPDEPESPTSIYNDEFDLAETRGAQIQSAKSVNYGRSHARQVSAGSAKLLDLPPKRQSMDAVSGAPGSPRASLTPAARSTQQL</sequence>
<feature type="region of interest" description="Disordered" evidence="1">
    <location>
        <begin position="237"/>
        <end position="390"/>
    </location>
</feature>
<dbReference type="Proteomes" id="UP001274830">
    <property type="component" value="Unassembled WGS sequence"/>
</dbReference>
<name>A0AAE0WG63_9PEZI</name>
<feature type="compositionally biased region" description="Polar residues" evidence="1">
    <location>
        <begin position="243"/>
        <end position="260"/>
    </location>
</feature>
<evidence type="ECO:0000313" key="3">
    <source>
        <dbReference type="Proteomes" id="UP001274830"/>
    </source>
</evidence>
<proteinExistence type="predicted"/>
<feature type="region of interest" description="Disordered" evidence="1">
    <location>
        <begin position="511"/>
        <end position="840"/>
    </location>
</feature>
<feature type="compositionally biased region" description="Basic and acidic residues" evidence="1">
    <location>
        <begin position="809"/>
        <end position="821"/>
    </location>
</feature>
<feature type="compositionally biased region" description="Basic and acidic residues" evidence="1">
    <location>
        <begin position="290"/>
        <end position="299"/>
    </location>
</feature>
<feature type="compositionally biased region" description="Polar residues" evidence="1">
    <location>
        <begin position="826"/>
        <end position="840"/>
    </location>
</feature>
<evidence type="ECO:0000256" key="1">
    <source>
        <dbReference type="SAM" id="MobiDB-lite"/>
    </source>
</evidence>
<feature type="compositionally biased region" description="Polar residues" evidence="1">
    <location>
        <begin position="511"/>
        <end position="532"/>
    </location>
</feature>